<keyword evidence="8" id="KW-0832">Ubl conjugation</keyword>
<feature type="domain" description="EGF-like" evidence="17">
    <location>
        <begin position="97"/>
        <end position="133"/>
    </location>
</feature>
<keyword evidence="10 16" id="KW-1133">Transmembrane helix</keyword>
<feature type="disulfide bond" evidence="14">
    <location>
        <begin position="123"/>
        <end position="132"/>
    </location>
</feature>
<protein>
    <recommendedName>
        <fullName evidence="17">EGF-like domain-containing protein</fullName>
    </recommendedName>
</protein>
<dbReference type="PROSITE" id="PS01187">
    <property type="entry name" value="EGF_CA"/>
    <property type="match status" value="1"/>
</dbReference>
<comment type="caution">
    <text evidence="14">Lacks conserved residue(s) required for the propagation of feature annotation.</text>
</comment>
<dbReference type="PROSITE" id="PS00010">
    <property type="entry name" value="ASX_HYDROXYL"/>
    <property type="match status" value="1"/>
</dbReference>
<dbReference type="Pfam" id="PF00008">
    <property type="entry name" value="EGF"/>
    <property type="match status" value="3"/>
</dbReference>
<dbReference type="GO" id="GO:0016020">
    <property type="term" value="C:membrane"/>
    <property type="evidence" value="ECO:0007669"/>
    <property type="project" value="UniProtKB-SubCell"/>
</dbReference>
<accession>A0A9Q1FWZ3</accession>
<evidence type="ECO:0000313" key="19">
    <source>
        <dbReference type="Proteomes" id="UP001152622"/>
    </source>
</evidence>
<dbReference type="FunFam" id="2.10.25.10:FF:000122">
    <property type="entry name" value="Protein crumbs homolog 2"/>
    <property type="match status" value="1"/>
</dbReference>
<name>A0A9Q1FWZ3_SYNKA</name>
<dbReference type="PANTHER" id="PTHR12916:SF4">
    <property type="entry name" value="UNINFLATABLE, ISOFORM C"/>
    <property type="match status" value="1"/>
</dbReference>
<keyword evidence="9" id="KW-0914">Notch signaling pathway</keyword>
<evidence type="ECO:0000313" key="18">
    <source>
        <dbReference type="EMBL" id="KAJ8369147.1"/>
    </source>
</evidence>
<evidence type="ECO:0000256" key="6">
    <source>
        <dbReference type="ARBA" id="ARBA00022737"/>
    </source>
</evidence>
<evidence type="ECO:0000256" key="7">
    <source>
        <dbReference type="ARBA" id="ARBA00022782"/>
    </source>
</evidence>
<feature type="disulfide bond" evidence="14">
    <location>
        <begin position="47"/>
        <end position="56"/>
    </location>
</feature>
<evidence type="ECO:0000256" key="2">
    <source>
        <dbReference type="ARBA" id="ARBA00022473"/>
    </source>
</evidence>
<dbReference type="InterPro" id="IPR001881">
    <property type="entry name" value="EGF-like_Ca-bd_dom"/>
</dbReference>
<gene>
    <name evidence="18" type="ORF">SKAU_G00091750</name>
</gene>
<evidence type="ECO:0000256" key="10">
    <source>
        <dbReference type="ARBA" id="ARBA00022989"/>
    </source>
</evidence>
<dbReference type="PANTHER" id="PTHR12916">
    <property type="entry name" value="CYTOCHROME C OXIDASE POLYPEPTIDE VIC-2"/>
    <property type="match status" value="1"/>
</dbReference>
<dbReference type="SUPFAM" id="SSF57184">
    <property type="entry name" value="Growth factor receptor domain"/>
    <property type="match status" value="1"/>
</dbReference>
<sequence>MTGGYTCRCPHGYMGSNCEKKMDRCSNNPCSNGGQCLDLGHSVMCRCRAGFSGPRCEVNIDDCASNPCRNAGTCVDGANDYTCTCTLGYTGKDCGVRSDSCSLYPCRNGGTCFTHFSGPVCQCPAGFMGTRCEFSLSPEPKGFPVALAVSFALGLITLTLVVCAAVYILRQMRRGRKSLGSSVRNDLDTINNRTSSFPREKEAFIIPGGPYKVSNKDAQLSVSEVASNNSGYKHKAKDYNLTEEERKSRSKMDQ</sequence>
<dbReference type="SMART" id="SM00181">
    <property type="entry name" value="EGF"/>
    <property type="match status" value="3"/>
</dbReference>
<keyword evidence="13" id="KW-0325">Glycoprotein</keyword>
<dbReference type="FunFam" id="2.10.25.10:FF:000185">
    <property type="entry name" value="basement membrane-specific heparan sulfate proteoglycan core protein-like"/>
    <property type="match status" value="1"/>
</dbReference>
<dbReference type="GO" id="GO:0007219">
    <property type="term" value="P:Notch signaling pathway"/>
    <property type="evidence" value="ECO:0007669"/>
    <property type="project" value="UniProtKB-KW"/>
</dbReference>
<evidence type="ECO:0000256" key="8">
    <source>
        <dbReference type="ARBA" id="ARBA00022843"/>
    </source>
</evidence>
<dbReference type="PROSITE" id="PS00022">
    <property type="entry name" value="EGF_1"/>
    <property type="match status" value="4"/>
</dbReference>
<dbReference type="CDD" id="cd00054">
    <property type="entry name" value="EGF_CA"/>
    <property type="match status" value="3"/>
</dbReference>
<dbReference type="GO" id="GO:0030154">
    <property type="term" value="P:cell differentiation"/>
    <property type="evidence" value="ECO:0007669"/>
    <property type="project" value="UniProtKB-KW"/>
</dbReference>
<evidence type="ECO:0000256" key="14">
    <source>
        <dbReference type="PROSITE-ProRule" id="PRU00076"/>
    </source>
</evidence>
<dbReference type="FunFam" id="2.10.25.10:FF:000368">
    <property type="entry name" value="Delta-like 3 (Drosophila), isoform CRA_b"/>
    <property type="match status" value="1"/>
</dbReference>
<evidence type="ECO:0000259" key="17">
    <source>
        <dbReference type="PROSITE" id="PS50026"/>
    </source>
</evidence>
<feature type="domain" description="EGF-like" evidence="17">
    <location>
        <begin position="1"/>
        <end position="19"/>
    </location>
</feature>
<comment type="subcellular location">
    <subcellularLocation>
        <location evidence="1">Membrane</location>
        <topology evidence="1">Single-pass type I membrane protein</topology>
    </subcellularLocation>
</comment>
<dbReference type="GO" id="GO:0071944">
    <property type="term" value="C:cell periphery"/>
    <property type="evidence" value="ECO:0007669"/>
    <property type="project" value="UniProtKB-ARBA"/>
</dbReference>
<evidence type="ECO:0000256" key="4">
    <source>
        <dbReference type="ARBA" id="ARBA00022692"/>
    </source>
</evidence>
<keyword evidence="7" id="KW-0221">Differentiation</keyword>
<dbReference type="PROSITE" id="PS01186">
    <property type="entry name" value="EGF_2"/>
    <property type="match status" value="4"/>
</dbReference>
<evidence type="ECO:0000256" key="13">
    <source>
        <dbReference type="ARBA" id="ARBA00023180"/>
    </source>
</evidence>
<evidence type="ECO:0000256" key="15">
    <source>
        <dbReference type="SAM" id="MobiDB-lite"/>
    </source>
</evidence>
<keyword evidence="4 16" id="KW-0812">Transmembrane</keyword>
<dbReference type="GO" id="GO:0005509">
    <property type="term" value="F:calcium ion binding"/>
    <property type="evidence" value="ECO:0007669"/>
    <property type="project" value="InterPro"/>
</dbReference>
<feature type="compositionally biased region" description="Basic and acidic residues" evidence="15">
    <location>
        <begin position="237"/>
        <end position="254"/>
    </location>
</feature>
<evidence type="ECO:0000256" key="3">
    <source>
        <dbReference type="ARBA" id="ARBA00022536"/>
    </source>
</evidence>
<dbReference type="InterPro" id="IPR009030">
    <property type="entry name" value="Growth_fac_rcpt_cys_sf"/>
</dbReference>
<evidence type="ECO:0000256" key="12">
    <source>
        <dbReference type="ARBA" id="ARBA00023157"/>
    </source>
</evidence>
<dbReference type="Gene3D" id="2.10.25.10">
    <property type="entry name" value="Laminin"/>
    <property type="match status" value="4"/>
</dbReference>
<feature type="domain" description="EGF-like" evidence="17">
    <location>
        <begin position="59"/>
        <end position="95"/>
    </location>
</feature>
<feature type="domain" description="EGF-like" evidence="17">
    <location>
        <begin position="21"/>
        <end position="57"/>
    </location>
</feature>
<dbReference type="Proteomes" id="UP001152622">
    <property type="component" value="Chromosome 3"/>
</dbReference>
<keyword evidence="19" id="KW-1185">Reference proteome</keyword>
<evidence type="ECO:0000256" key="5">
    <source>
        <dbReference type="ARBA" id="ARBA00022729"/>
    </source>
</evidence>
<keyword evidence="6" id="KW-0677">Repeat</keyword>
<evidence type="ECO:0000256" key="9">
    <source>
        <dbReference type="ARBA" id="ARBA00022976"/>
    </source>
</evidence>
<dbReference type="PRINTS" id="PR00010">
    <property type="entry name" value="EGFBLOOD"/>
</dbReference>
<dbReference type="InterPro" id="IPR018097">
    <property type="entry name" value="EGF_Ca-bd_CS"/>
</dbReference>
<dbReference type="EMBL" id="JAINUF010000003">
    <property type="protein sequence ID" value="KAJ8369147.1"/>
    <property type="molecule type" value="Genomic_DNA"/>
</dbReference>
<keyword evidence="11 16" id="KW-0472">Membrane</keyword>
<dbReference type="PROSITE" id="PS50026">
    <property type="entry name" value="EGF_3"/>
    <property type="match status" value="4"/>
</dbReference>
<keyword evidence="12 14" id="KW-1015">Disulfide bond</keyword>
<keyword evidence="3 14" id="KW-0245">EGF-like domain</keyword>
<feature type="disulfide bond" evidence="14">
    <location>
        <begin position="85"/>
        <end position="94"/>
    </location>
</feature>
<organism evidence="18 19">
    <name type="scientific">Synaphobranchus kaupii</name>
    <name type="common">Kaup's arrowtooth eel</name>
    <dbReference type="NCBI Taxonomy" id="118154"/>
    <lineage>
        <taxon>Eukaryota</taxon>
        <taxon>Metazoa</taxon>
        <taxon>Chordata</taxon>
        <taxon>Craniata</taxon>
        <taxon>Vertebrata</taxon>
        <taxon>Euteleostomi</taxon>
        <taxon>Actinopterygii</taxon>
        <taxon>Neopterygii</taxon>
        <taxon>Teleostei</taxon>
        <taxon>Anguilliformes</taxon>
        <taxon>Synaphobranchidae</taxon>
        <taxon>Synaphobranchus</taxon>
    </lineage>
</organism>
<evidence type="ECO:0000256" key="11">
    <source>
        <dbReference type="ARBA" id="ARBA00023136"/>
    </source>
</evidence>
<dbReference type="SMART" id="SM00179">
    <property type="entry name" value="EGF_CA"/>
    <property type="match status" value="3"/>
</dbReference>
<keyword evidence="2" id="KW-0217">Developmental protein</keyword>
<feature type="region of interest" description="Disordered" evidence="15">
    <location>
        <begin position="224"/>
        <end position="254"/>
    </location>
</feature>
<keyword evidence="5" id="KW-0732">Signal</keyword>
<dbReference type="AlphaFoldDB" id="A0A9Q1FWZ3"/>
<feature type="disulfide bond" evidence="14">
    <location>
        <begin position="9"/>
        <end position="18"/>
    </location>
</feature>
<comment type="caution">
    <text evidence="18">The sequence shown here is derived from an EMBL/GenBank/DDBJ whole genome shotgun (WGS) entry which is preliminary data.</text>
</comment>
<dbReference type="OrthoDB" id="283575at2759"/>
<evidence type="ECO:0000256" key="1">
    <source>
        <dbReference type="ARBA" id="ARBA00004479"/>
    </source>
</evidence>
<dbReference type="InterPro" id="IPR000742">
    <property type="entry name" value="EGF"/>
</dbReference>
<proteinExistence type="predicted"/>
<feature type="transmembrane region" description="Helical" evidence="16">
    <location>
        <begin position="145"/>
        <end position="169"/>
    </location>
</feature>
<evidence type="ECO:0000256" key="16">
    <source>
        <dbReference type="SAM" id="Phobius"/>
    </source>
</evidence>
<reference evidence="18" key="1">
    <citation type="journal article" date="2023" name="Science">
        <title>Genome structures resolve the early diversification of teleost fishes.</title>
        <authorList>
            <person name="Parey E."/>
            <person name="Louis A."/>
            <person name="Montfort J."/>
            <person name="Bouchez O."/>
            <person name="Roques C."/>
            <person name="Iampietro C."/>
            <person name="Lluch J."/>
            <person name="Castinel A."/>
            <person name="Donnadieu C."/>
            <person name="Desvignes T."/>
            <person name="Floi Bucao C."/>
            <person name="Jouanno E."/>
            <person name="Wen M."/>
            <person name="Mejri S."/>
            <person name="Dirks R."/>
            <person name="Jansen H."/>
            <person name="Henkel C."/>
            <person name="Chen W.J."/>
            <person name="Zahm M."/>
            <person name="Cabau C."/>
            <person name="Klopp C."/>
            <person name="Thompson A.W."/>
            <person name="Robinson-Rechavi M."/>
            <person name="Braasch I."/>
            <person name="Lecointre G."/>
            <person name="Bobe J."/>
            <person name="Postlethwait J.H."/>
            <person name="Berthelot C."/>
            <person name="Roest Crollius H."/>
            <person name="Guiguen Y."/>
        </authorList>
    </citation>
    <scope>NUCLEOTIDE SEQUENCE</scope>
    <source>
        <strain evidence="18">WJC10195</strain>
    </source>
</reference>
<dbReference type="InterPro" id="IPR000152">
    <property type="entry name" value="EGF-type_Asp/Asn_hydroxyl_site"/>
</dbReference>